<protein>
    <submittedName>
        <fullName evidence="1">ATP-dependent DNA helicase MER3</fullName>
        <ecNumber evidence="1">3.6.4.12</ecNumber>
    </submittedName>
</protein>
<proteinExistence type="predicted"/>
<dbReference type="SUPFAM" id="SSF52540">
    <property type="entry name" value="P-loop containing nucleoside triphosphate hydrolases"/>
    <property type="match status" value="1"/>
</dbReference>
<keyword evidence="1" id="KW-0347">Helicase</keyword>
<dbReference type="EC" id="3.6.4.12" evidence="1"/>
<dbReference type="InterPro" id="IPR027417">
    <property type="entry name" value="P-loop_NTPase"/>
</dbReference>
<dbReference type="InterPro" id="IPR052247">
    <property type="entry name" value="Meiotic_Crossover_Helicase"/>
</dbReference>
<organism evidence="1 2">
    <name type="scientific">Coemansia biformis</name>
    <dbReference type="NCBI Taxonomy" id="1286918"/>
    <lineage>
        <taxon>Eukaryota</taxon>
        <taxon>Fungi</taxon>
        <taxon>Fungi incertae sedis</taxon>
        <taxon>Zoopagomycota</taxon>
        <taxon>Kickxellomycotina</taxon>
        <taxon>Kickxellomycetes</taxon>
        <taxon>Kickxellales</taxon>
        <taxon>Kickxellaceae</taxon>
        <taxon>Coemansia</taxon>
    </lineage>
</organism>
<keyword evidence="1" id="KW-0067">ATP-binding</keyword>
<accession>A0A9W7XTE2</accession>
<dbReference type="PANTHER" id="PTHR47835:SF3">
    <property type="entry name" value="HELICASE FOR MEIOSIS 1"/>
    <property type="match status" value="1"/>
</dbReference>
<dbReference type="OrthoDB" id="5575at2759"/>
<name>A0A9W7XTE2_9FUNG</name>
<keyword evidence="2" id="KW-1185">Reference proteome</keyword>
<dbReference type="AlphaFoldDB" id="A0A9W7XTE2"/>
<evidence type="ECO:0000313" key="2">
    <source>
        <dbReference type="Proteomes" id="UP001143981"/>
    </source>
</evidence>
<dbReference type="Proteomes" id="UP001143981">
    <property type="component" value="Unassembled WGS sequence"/>
</dbReference>
<feature type="non-terminal residue" evidence="1">
    <location>
        <position position="233"/>
    </location>
</feature>
<keyword evidence="1" id="KW-0378">Hydrolase</keyword>
<reference evidence="1" key="1">
    <citation type="submission" date="2022-07" db="EMBL/GenBank/DDBJ databases">
        <title>Phylogenomic reconstructions and comparative analyses of Kickxellomycotina fungi.</title>
        <authorList>
            <person name="Reynolds N.K."/>
            <person name="Stajich J.E."/>
            <person name="Barry K."/>
            <person name="Grigoriev I.V."/>
            <person name="Crous P."/>
            <person name="Smith M.E."/>
        </authorList>
    </citation>
    <scope>NUCLEOTIDE SEQUENCE</scope>
    <source>
        <strain evidence="1">BCRC 34381</strain>
    </source>
</reference>
<dbReference type="EMBL" id="JANBOI010003286">
    <property type="protein sequence ID" value="KAJ1718670.1"/>
    <property type="molecule type" value="Genomic_DNA"/>
</dbReference>
<dbReference type="GO" id="GO:0016787">
    <property type="term" value="F:hydrolase activity"/>
    <property type="evidence" value="ECO:0007669"/>
    <property type="project" value="UniProtKB-KW"/>
</dbReference>
<keyword evidence="1" id="KW-0547">Nucleotide-binding</keyword>
<comment type="caution">
    <text evidence="1">The sequence shown here is derived from an EMBL/GenBank/DDBJ whole genome shotgun (WGS) entry which is preliminary data.</text>
</comment>
<dbReference type="Gene3D" id="3.40.50.300">
    <property type="entry name" value="P-loop containing nucleotide triphosphate hydrolases"/>
    <property type="match status" value="3"/>
</dbReference>
<dbReference type="GO" id="GO:0043138">
    <property type="term" value="F:3'-5' DNA helicase activity"/>
    <property type="evidence" value="ECO:0007669"/>
    <property type="project" value="UniProtKB-EC"/>
</dbReference>
<evidence type="ECO:0000313" key="1">
    <source>
        <dbReference type="EMBL" id="KAJ1718670.1"/>
    </source>
</evidence>
<gene>
    <name evidence="1" type="primary">HFM1_2</name>
    <name evidence="1" type="ORF">LPJ61_006522</name>
</gene>
<dbReference type="PANTHER" id="PTHR47835">
    <property type="entry name" value="HFM1, ATP DEPENDENT DNA HELICASE HOMOLOG"/>
    <property type="match status" value="1"/>
</dbReference>
<sequence>LAVAGVRIHNRCARVIAASATVSNIGDISCWLGEHGEGGITVGSVPAKTLVFGDEYRPVPLSKTVLGFECNAAYYKFQRNLDFKLPGIINTHCPGSPTLVFCATRGAAQDTCRFLARNIGQLSHRPMPLHLTTPFTNQLLNESTPLGVAFHHAGLSAGDRSRVEQLFLSKSISILCYAGRGYEEYASSDVLQFIGRAGRPQFGASGKAIVLTETRQVGFYRCLVAGQETLESR</sequence>